<dbReference type="InterPro" id="IPR010992">
    <property type="entry name" value="IHF-like_DNA-bd_dom_sf"/>
</dbReference>
<proteinExistence type="predicted"/>
<accession>A0AAW5MXW7</accession>
<dbReference type="RefSeq" id="WP_258335455.1">
    <property type="nucleotide sequence ID" value="NZ_JANRHJ010000003.1"/>
</dbReference>
<sequence>MVAKYIMQEVKDLNNEGDTLLYPRMVIRDSCGTDELAEYISAHTSFSPAEVKGVIELLGHGIARTMAQGRSVRIDGIGLFTPSLAIKEGKEREEPDGSGTKRNAASIRVGDVRFRADRQLVRETDLACNLERESGGKSALCRSRYTPQERLALAKRYLEEHPVLTVGTYASLTGLSRTTAGKELRRWYETEGSGIGISGMGTHRVYVLRGGEERK</sequence>
<reference evidence="3 4" key="1">
    <citation type="submission" date="2022-08" db="EMBL/GenBank/DDBJ databases">
        <authorList>
            <person name="Zeman M."/>
            <person name="Kubasova T."/>
        </authorList>
    </citation>
    <scope>NUCLEOTIDE SEQUENCE [LARGE SCALE GENOMIC DNA]</scope>
    <source>
        <strain evidence="3 4">ET62</strain>
    </source>
</reference>
<comment type="caution">
    <text evidence="3">The sequence shown here is derived from an EMBL/GenBank/DDBJ whole genome shotgun (WGS) entry which is preliminary data.</text>
</comment>
<dbReference type="InterPro" id="IPR041607">
    <property type="entry name" value="HU-HIG"/>
</dbReference>
<evidence type="ECO:0000313" key="3">
    <source>
        <dbReference type="EMBL" id="MCR8873181.1"/>
    </source>
</evidence>
<gene>
    <name evidence="3" type="ORF">NW209_03935</name>
</gene>
<dbReference type="GO" id="GO:0003677">
    <property type="term" value="F:DNA binding"/>
    <property type="evidence" value="ECO:0007669"/>
    <property type="project" value="UniProtKB-KW"/>
</dbReference>
<protein>
    <submittedName>
        <fullName evidence="3">DNA-binding protein</fullName>
    </submittedName>
</protein>
<dbReference type="InterPro" id="IPR005902">
    <property type="entry name" value="HU_DNA-bd_put"/>
</dbReference>
<dbReference type="AlphaFoldDB" id="A0AAW5MXW7"/>
<evidence type="ECO:0000256" key="1">
    <source>
        <dbReference type="ARBA" id="ARBA00023125"/>
    </source>
</evidence>
<feature type="domain" description="HU" evidence="2">
    <location>
        <begin position="1"/>
        <end position="127"/>
    </location>
</feature>
<dbReference type="SUPFAM" id="SSF47729">
    <property type="entry name" value="IHF-like DNA-binding proteins"/>
    <property type="match status" value="1"/>
</dbReference>
<dbReference type="EMBL" id="JANRHJ010000003">
    <property type="protein sequence ID" value="MCR8873181.1"/>
    <property type="molecule type" value="Genomic_DNA"/>
</dbReference>
<evidence type="ECO:0000259" key="2">
    <source>
        <dbReference type="Pfam" id="PF18291"/>
    </source>
</evidence>
<organism evidence="3 4">
    <name type="scientific">Phocaeicola barnesiae</name>
    <dbReference type="NCBI Taxonomy" id="376804"/>
    <lineage>
        <taxon>Bacteria</taxon>
        <taxon>Pseudomonadati</taxon>
        <taxon>Bacteroidota</taxon>
        <taxon>Bacteroidia</taxon>
        <taxon>Bacteroidales</taxon>
        <taxon>Bacteroidaceae</taxon>
        <taxon>Phocaeicola</taxon>
    </lineage>
</organism>
<evidence type="ECO:0000313" key="4">
    <source>
        <dbReference type="Proteomes" id="UP001204579"/>
    </source>
</evidence>
<dbReference type="Gene3D" id="4.10.520.10">
    <property type="entry name" value="IHF-like DNA-binding proteins"/>
    <property type="match status" value="1"/>
</dbReference>
<name>A0AAW5MXW7_9BACT</name>
<dbReference type="Proteomes" id="UP001204579">
    <property type="component" value="Unassembled WGS sequence"/>
</dbReference>
<dbReference type="NCBIfam" id="TIGR01201">
    <property type="entry name" value="HU_rel"/>
    <property type="match status" value="1"/>
</dbReference>
<dbReference type="Pfam" id="PF18291">
    <property type="entry name" value="HU-HIG"/>
    <property type="match status" value="1"/>
</dbReference>
<keyword evidence="1 3" id="KW-0238">DNA-binding</keyword>
<keyword evidence="4" id="KW-1185">Reference proteome</keyword>